<evidence type="ECO:0000313" key="1">
    <source>
        <dbReference type="EMBL" id="MCT2593807.1"/>
    </source>
</evidence>
<protein>
    <submittedName>
        <fullName evidence="1">SRPBCC family protein</fullName>
    </submittedName>
</protein>
<gene>
    <name evidence="1" type="ORF">LHJ74_28535</name>
</gene>
<name>A0ABT2K0W2_9ACTN</name>
<comment type="caution">
    <text evidence="1">The sequence shown here is derived from an EMBL/GenBank/DDBJ whole genome shotgun (WGS) entry which is preliminary data.</text>
</comment>
<organism evidence="1 2">
    <name type="scientific">Streptomyces gossypii</name>
    <dbReference type="NCBI Taxonomy" id="2883101"/>
    <lineage>
        <taxon>Bacteria</taxon>
        <taxon>Bacillati</taxon>
        <taxon>Actinomycetota</taxon>
        <taxon>Actinomycetes</taxon>
        <taxon>Kitasatosporales</taxon>
        <taxon>Streptomycetaceae</taxon>
        <taxon>Streptomyces</taxon>
    </lineage>
</organism>
<dbReference type="SUPFAM" id="SSF55961">
    <property type="entry name" value="Bet v1-like"/>
    <property type="match status" value="1"/>
</dbReference>
<evidence type="ECO:0000313" key="2">
    <source>
        <dbReference type="Proteomes" id="UP001156389"/>
    </source>
</evidence>
<keyword evidence="2" id="KW-1185">Reference proteome</keyword>
<reference evidence="1 2" key="1">
    <citation type="submission" date="2021-10" db="EMBL/GenBank/DDBJ databases">
        <title>Streptomyces gossypii sp. nov., isolated from soil collected from cotton field.</title>
        <authorList>
            <person name="Ge X."/>
            <person name="Chen X."/>
            <person name="Liu W."/>
        </authorList>
    </citation>
    <scope>NUCLEOTIDE SEQUENCE [LARGE SCALE GENOMIC DNA]</scope>
    <source>
        <strain evidence="1 2">N2-109</strain>
    </source>
</reference>
<sequence length="162" mass="18006">MAVYNVHERLLPVGEREAGALIDGLSGPEDRLWPKADWPPMVLDGALAVGARGGHGPVRYTVIGYAPGQWVRFRFTGPRGFHGFHEYTVHPKGEHSTVLRHTLVMRARGTARLSWPLVYRPCHDAVLEQSLDRAELAATGRVAAPARWTPYVRLLRSRLTPG</sequence>
<accession>A0ABT2K0W2</accession>
<proteinExistence type="predicted"/>
<dbReference type="Proteomes" id="UP001156389">
    <property type="component" value="Unassembled WGS sequence"/>
</dbReference>
<dbReference type="RefSeq" id="WP_260221104.1">
    <property type="nucleotide sequence ID" value="NZ_JAJAGO010000016.1"/>
</dbReference>
<dbReference type="EMBL" id="JAJAGO010000016">
    <property type="protein sequence ID" value="MCT2593807.1"/>
    <property type="molecule type" value="Genomic_DNA"/>
</dbReference>